<keyword evidence="2" id="KW-1185">Reference proteome</keyword>
<dbReference type="AlphaFoldDB" id="A0A939JJJ3"/>
<organism evidence="1 2">
    <name type="scientific">Streptomyces beijiangensis</name>
    <dbReference type="NCBI Taxonomy" id="163361"/>
    <lineage>
        <taxon>Bacteria</taxon>
        <taxon>Bacillati</taxon>
        <taxon>Actinomycetota</taxon>
        <taxon>Actinomycetes</taxon>
        <taxon>Kitasatosporales</taxon>
        <taxon>Streptomycetaceae</taxon>
        <taxon>Streptomyces</taxon>
    </lineage>
</organism>
<reference evidence="1" key="1">
    <citation type="submission" date="2021-03" db="EMBL/GenBank/DDBJ databases">
        <title>Streptomyces poriferae sp. nov., a novel marine sponge-derived Actinobacteria species with anti-MRSA activity.</title>
        <authorList>
            <person name="Sandoval-Powers M."/>
            <person name="Kralova S."/>
            <person name="Nguyen G.-S."/>
            <person name="Fawwal D."/>
            <person name="Degnes K."/>
            <person name="Klinkenberg G."/>
            <person name="Sletta H."/>
            <person name="Wentzel A."/>
            <person name="Liles M.R."/>
        </authorList>
    </citation>
    <scope>NUCLEOTIDE SEQUENCE</scope>
    <source>
        <strain evidence="1">DSM 41794</strain>
    </source>
</reference>
<sequence>MYVLREAFRFGGEEASTWTFHWLQASSTRSSGKPDDYTPNPDPRVGDGHVEQPLLAGGGWTAAWREQRAGTWLLLAARPAKRLMA</sequence>
<proteinExistence type="predicted"/>
<protein>
    <submittedName>
        <fullName evidence="1">Uncharacterized protein</fullName>
    </submittedName>
</protein>
<evidence type="ECO:0000313" key="1">
    <source>
        <dbReference type="EMBL" id="MBO0514817.1"/>
    </source>
</evidence>
<dbReference type="RefSeq" id="WP_206964711.1">
    <property type="nucleotide sequence ID" value="NZ_BAAAJJ010000006.1"/>
</dbReference>
<comment type="caution">
    <text evidence="1">The sequence shown here is derived from an EMBL/GenBank/DDBJ whole genome shotgun (WGS) entry which is preliminary data.</text>
</comment>
<dbReference type="Proteomes" id="UP000664167">
    <property type="component" value="Unassembled WGS sequence"/>
</dbReference>
<name>A0A939JJJ3_9ACTN</name>
<dbReference type="EMBL" id="JAFLRJ010000233">
    <property type="protein sequence ID" value="MBO0514817.1"/>
    <property type="molecule type" value="Genomic_DNA"/>
</dbReference>
<accession>A0A939JJJ3</accession>
<gene>
    <name evidence="1" type="ORF">J0695_23910</name>
</gene>
<evidence type="ECO:0000313" key="2">
    <source>
        <dbReference type="Proteomes" id="UP000664167"/>
    </source>
</evidence>